<proteinExistence type="predicted"/>
<dbReference type="Proteomes" id="UP001269144">
    <property type="component" value="Unassembled WGS sequence"/>
</dbReference>
<gene>
    <name evidence="1" type="ORF">RGQ15_21545</name>
</gene>
<comment type="caution">
    <text evidence="1">The sequence shown here is derived from an EMBL/GenBank/DDBJ whole genome shotgun (WGS) entry which is preliminary data.</text>
</comment>
<accession>A0ABU2HYL0</accession>
<keyword evidence="2" id="KW-1185">Reference proteome</keyword>
<name>A0ABU2HYL0_9RHOB</name>
<protein>
    <submittedName>
        <fullName evidence="1">Phage tail sheath subtilisin-like domain-containing protein</fullName>
    </submittedName>
</protein>
<dbReference type="RefSeq" id="WP_311162952.1">
    <property type="nucleotide sequence ID" value="NZ_JAVQLW010000005.1"/>
</dbReference>
<organism evidence="1 2">
    <name type="scientific">Paracoccus aurantius</name>
    <dbReference type="NCBI Taxonomy" id="3073814"/>
    <lineage>
        <taxon>Bacteria</taxon>
        <taxon>Pseudomonadati</taxon>
        <taxon>Pseudomonadota</taxon>
        <taxon>Alphaproteobacteria</taxon>
        <taxon>Rhodobacterales</taxon>
        <taxon>Paracoccaceae</taxon>
        <taxon>Paracoccus</taxon>
    </lineage>
</organism>
<dbReference type="PANTHER" id="PTHR35861:SF1">
    <property type="entry name" value="PHAGE TAIL SHEATH PROTEIN"/>
    <property type="match status" value="1"/>
</dbReference>
<evidence type="ECO:0000313" key="1">
    <source>
        <dbReference type="EMBL" id="MDS9470141.1"/>
    </source>
</evidence>
<sequence length="653" mass="67946">MSIPTTPGVIIREIASGARSIAGAPTSIAAFVGGFARGPLNTPMRMFTQGDFSNIFGGVSADWPTSFAVSQFFINGGGQSWAVRVSPNAEAASVTIQSVDGNAVLRATAGIQVAGVSRDDPGEHGNNLRLDVDYRTADPATQFNLSVSEIRVNDGIEQAVRTEIFRNLTITAGPQNALAVVNDGSSLVQLSRDGGWPEELPAATGYYSDAITPANLAAVAAGDYDLTLDLGTGAQPVTATFAAPPATVAAAASALQGAIRNAYPADRLFAQATVTAEGDRIRIAGGRSSPDWNASTVIAIADVGPDTLVATLNLDAASASANVEQYSSGATLPAGFVGAVTAGDDGDPADAAELRGDRGARTGFYALDDAGDFNMLLIPEASDLGDTADLSSVMAAALTYCIEKRAMLFIDPPAAIDTIPEAENWLEEIANAGLRSGNSVSYYPRVRVPNPDDDNRLITVAPSGSVAGIWARTDGAVGVWKAPAGTTASLRNAPALDHVMTDAENGIINPLGLNALRNFSIPGNVVWGARTLNGADRLAIQDSKYVPVRRMALFVESSLFDGLQWAVFQPNASPLWTEIRAAVTSFMQQLFRQGAFQGNSPSDAFIVRCGPDTTTQADINAGIVNVFVGFAPLQPAEFVIVSLQLQLQAAQAA</sequence>
<dbReference type="Gene3D" id="3.40.50.11780">
    <property type="match status" value="2"/>
</dbReference>
<dbReference type="PANTHER" id="PTHR35861">
    <property type="match status" value="1"/>
</dbReference>
<dbReference type="EMBL" id="JAVQLW010000005">
    <property type="protein sequence ID" value="MDS9470141.1"/>
    <property type="molecule type" value="Genomic_DNA"/>
</dbReference>
<dbReference type="InterPro" id="IPR052042">
    <property type="entry name" value="Tail_sheath_structural"/>
</dbReference>
<reference evidence="2" key="1">
    <citation type="submission" date="2023-07" db="EMBL/GenBank/DDBJ databases">
        <title>Paracoccus sp. MBLB3053 whole genome sequence.</title>
        <authorList>
            <person name="Hwang C.Y."/>
            <person name="Cho E.-S."/>
            <person name="Seo M.-J."/>
        </authorList>
    </citation>
    <scope>NUCLEOTIDE SEQUENCE [LARGE SCALE GENOMIC DNA]</scope>
    <source>
        <strain evidence="2">MBLB3053</strain>
    </source>
</reference>
<evidence type="ECO:0000313" key="2">
    <source>
        <dbReference type="Proteomes" id="UP001269144"/>
    </source>
</evidence>